<dbReference type="Gene3D" id="3.90.870.10">
    <property type="entry name" value="DHBP synthase"/>
    <property type="match status" value="1"/>
</dbReference>
<dbReference type="PANTHER" id="PTHR42828:SF3">
    <property type="entry name" value="THREONYLCARBAMOYL-AMP SYNTHASE"/>
    <property type="match status" value="1"/>
</dbReference>
<dbReference type="PANTHER" id="PTHR42828">
    <property type="entry name" value="DHBP SYNTHASE RIBB-LIKE ALPHA/BETA DOMAIN-CONTAINING PROTEIN"/>
    <property type="match status" value="1"/>
</dbReference>
<feature type="domain" description="YrdC-like" evidence="1">
    <location>
        <begin position="69"/>
        <end position="271"/>
    </location>
</feature>
<dbReference type="GO" id="GO:0003725">
    <property type="term" value="F:double-stranded RNA binding"/>
    <property type="evidence" value="ECO:0007669"/>
    <property type="project" value="InterPro"/>
</dbReference>
<evidence type="ECO:0000313" key="3">
    <source>
        <dbReference type="Proteomes" id="UP000253934"/>
    </source>
</evidence>
<accession>A0A369KS99</accession>
<dbReference type="SUPFAM" id="SSF55821">
    <property type="entry name" value="YrdC/RibB"/>
    <property type="match status" value="1"/>
</dbReference>
<name>A0A369KS99_9BACT</name>
<proteinExistence type="predicted"/>
<dbReference type="InterPro" id="IPR006070">
    <property type="entry name" value="Sua5-like_dom"/>
</dbReference>
<sequence>MTCYIFGAIRMHLESYVNLPWLIVEETQAFKKDAMTKLLSHCTTSFSHSEKEGNLMTQVLSIHQKNPDKRRIREVIDMIAKGGIALLPSETGYCFVGSSSYDSTCEKFLKLRPGHSKNKPFSLFCKDISQVSHIAYVNTQIFRIVTRAWPGPYTFVLPAMKNSPKTAASGKIKTIGVRISSHLVIQSIMEQLEHPLLVTSVTDEDELVAQDYFNQDIEQDFWWTNVDGICQHTPKNSFEVAIDTNENVPIKVSTMVDFSVNPPLLLRDGGWDLEFLGVFEKKF</sequence>
<protein>
    <submittedName>
        <fullName evidence="2">Sua5/YciO/YrdC/YwlC family protein</fullName>
    </submittedName>
</protein>
<dbReference type="InterPro" id="IPR017945">
    <property type="entry name" value="DHBP_synth_RibB-like_a/b_dom"/>
</dbReference>
<dbReference type="Pfam" id="PF01300">
    <property type="entry name" value="Sua5_yciO_yrdC"/>
    <property type="match status" value="1"/>
</dbReference>
<dbReference type="AlphaFoldDB" id="A0A369KS99"/>
<dbReference type="PROSITE" id="PS51163">
    <property type="entry name" value="YRDC"/>
    <property type="match status" value="1"/>
</dbReference>
<comment type="caution">
    <text evidence="2">The sequence shown here is derived from an EMBL/GenBank/DDBJ whole genome shotgun (WGS) entry which is preliminary data.</text>
</comment>
<dbReference type="EMBL" id="QOVW01000077">
    <property type="protein sequence ID" value="RDB35717.1"/>
    <property type="molecule type" value="Genomic_DNA"/>
</dbReference>
<dbReference type="Proteomes" id="UP000253934">
    <property type="component" value="Unassembled WGS sequence"/>
</dbReference>
<evidence type="ECO:0000259" key="1">
    <source>
        <dbReference type="PROSITE" id="PS51163"/>
    </source>
</evidence>
<dbReference type="InterPro" id="IPR052532">
    <property type="entry name" value="SUA5_domain"/>
</dbReference>
<organism evidence="2 3">
    <name type="scientific">Spirobacillus cienkowskii</name>
    <dbReference type="NCBI Taxonomy" id="495820"/>
    <lineage>
        <taxon>Bacteria</taxon>
        <taxon>Pseudomonadati</taxon>
        <taxon>Bdellovibrionota</taxon>
        <taxon>Oligoflexia</taxon>
        <taxon>Silvanigrellales</taxon>
        <taxon>Spirobacillus</taxon>
    </lineage>
</organism>
<gene>
    <name evidence="2" type="ORF">DCC88_08810</name>
</gene>
<evidence type="ECO:0000313" key="2">
    <source>
        <dbReference type="EMBL" id="RDB35717.1"/>
    </source>
</evidence>
<reference evidence="2" key="1">
    <citation type="submission" date="2018-04" db="EMBL/GenBank/DDBJ databases">
        <title>Draft genome sequence of the Candidatus Spirobacillus cienkowskii, a pathogen of freshwater Daphnia species, reconstructed from hemolymph metagenomic reads.</title>
        <authorList>
            <person name="Bresciani L."/>
            <person name="Lemos L.N."/>
            <person name="Wale N."/>
            <person name="Lin J.Y."/>
            <person name="Fernandes G.R."/>
            <person name="Duffy M.A."/>
            <person name="Rodrigues J.M."/>
        </authorList>
    </citation>
    <scope>NUCLEOTIDE SEQUENCE [LARGE SCALE GENOMIC DNA]</scope>
    <source>
        <strain evidence="2">Binning01</strain>
    </source>
</reference>
<keyword evidence="3" id="KW-1185">Reference proteome</keyword>